<evidence type="ECO:0000256" key="5">
    <source>
        <dbReference type="ARBA" id="ARBA00022692"/>
    </source>
</evidence>
<evidence type="ECO:0000256" key="10">
    <source>
        <dbReference type="ARBA" id="ARBA00023310"/>
    </source>
</evidence>
<keyword evidence="4" id="KW-0138">CF(0)</keyword>
<dbReference type="SUPFAM" id="SSF81336">
    <property type="entry name" value="F1F0 ATP synthase subunit A"/>
    <property type="match status" value="1"/>
</dbReference>
<dbReference type="AlphaFoldDB" id="A0AB38ZG22"/>
<dbReference type="GO" id="GO:0005743">
    <property type="term" value="C:mitochondrial inner membrane"/>
    <property type="evidence" value="ECO:0007669"/>
    <property type="project" value="UniProtKB-SubCell"/>
</dbReference>
<dbReference type="Pfam" id="PF00119">
    <property type="entry name" value="ATP-synt_A"/>
    <property type="match status" value="1"/>
</dbReference>
<dbReference type="GO" id="GO:0045259">
    <property type="term" value="C:proton-transporting ATP synthase complex"/>
    <property type="evidence" value="ECO:0007669"/>
    <property type="project" value="UniProtKB-KW"/>
</dbReference>
<feature type="transmembrane region" description="Helical" evidence="12">
    <location>
        <begin position="206"/>
        <end position="228"/>
    </location>
</feature>
<dbReference type="InterPro" id="IPR023011">
    <property type="entry name" value="ATP_synth_F0_asu_AS"/>
</dbReference>
<dbReference type="EMBL" id="OP537514">
    <property type="protein sequence ID" value="WZB40884.1"/>
    <property type="molecule type" value="Genomic_DNA"/>
</dbReference>
<evidence type="ECO:0000256" key="3">
    <source>
        <dbReference type="ARBA" id="ARBA00022448"/>
    </source>
</evidence>
<keyword evidence="5 12" id="KW-0812">Transmembrane</keyword>
<accession>A0AB38ZG22</accession>
<dbReference type="NCBIfam" id="TIGR01131">
    <property type="entry name" value="ATP_synt_6_or_A"/>
    <property type="match status" value="1"/>
</dbReference>
<keyword evidence="13" id="KW-0496">Mitochondrion</keyword>
<keyword evidence="8" id="KW-0406">Ion transport</keyword>
<evidence type="ECO:0000256" key="4">
    <source>
        <dbReference type="ARBA" id="ARBA00022547"/>
    </source>
</evidence>
<evidence type="ECO:0000256" key="9">
    <source>
        <dbReference type="ARBA" id="ARBA00023136"/>
    </source>
</evidence>
<keyword evidence="3" id="KW-0813">Transport</keyword>
<evidence type="ECO:0000256" key="6">
    <source>
        <dbReference type="ARBA" id="ARBA00022781"/>
    </source>
</evidence>
<evidence type="ECO:0000256" key="11">
    <source>
        <dbReference type="RuleBase" id="RU004450"/>
    </source>
</evidence>
<dbReference type="PANTHER" id="PTHR11410">
    <property type="entry name" value="ATP SYNTHASE SUBUNIT A"/>
    <property type="match status" value="1"/>
</dbReference>
<gene>
    <name evidence="13" type="primary">atp6</name>
</gene>
<comment type="similarity">
    <text evidence="2">Belongs to the ATPase A chain family.</text>
</comment>
<dbReference type="Gene3D" id="1.20.120.220">
    <property type="entry name" value="ATP synthase, F0 complex, subunit A"/>
    <property type="match status" value="1"/>
</dbReference>
<proteinExistence type="inferred from homology"/>
<comment type="subcellular location">
    <subcellularLocation>
        <location evidence="1">Membrane</location>
        <topology evidence="1">Multi-pass membrane protein</topology>
    </subcellularLocation>
    <subcellularLocation>
        <location evidence="11">Mitochondrion inner membrane</location>
        <topology evidence="11">Multi-pass membrane protein</topology>
    </subcellularLocation>
</comment>
<feature type="transmembrane region" description="Helical" evidence="12">
    <location>
        <begin position="20"/>
        <end position="43"/>
    </location>
</feature>
<evidence type="ECO:0000256" key="7">
    <source>
        <dbReference type="ARBA" id="ARBA00022989"/>
    </source>
</evidence>
<dbReference type="CDD" id="cd00310">
    <property type="entry name" value="ATP-synt_Fo_a_6"/>
    <property type="match status" value="1"/>
</dbReference>
<name>A0AB38ZG22_9ANNE</name>
<dbReference type="InterPro" id="IPR045083">
    <property type="entry name" value="ATP_synth_F0_asu_bact/mt"/>
</dbReference>
<dbReference type="PRINTS" id="PR00123">
    <property type="entry name" value="ATPASEA"/>
</dbReference>
<dbReference type="GO" id="GO:0046933">
    <property type="term" value="F:proton-transporting ATP synthase activity, rotational mechanism"/>
    <property type="evidence" value="ECO:0007669"/>
    <property type="project" value="TreeGrafter"/>
</dbReference>
<feature type="transmembrane region" description="Helical" evidence="12">
    <location>
        <begin position="175"/>
        <end position="200"/>
    </location>
</feature>
<sequence>MLLDIFSAFDPATMSLSNSMILSPMFWAMNFIIVIMATSTFWLSPTRLSSLHTQIISVMYTQATRTTGLHLKSFSATISAVFLLIIIINLSGLIPYSFNLTSHLFFTLSLGLVLWFSLILSSLTNNLYKFLALLLPSGAPEWLNPFLVLIETTSIGVRPITLSFRLAANMSAGHIVLGLMGVYTAASFFSSFYLLILLLIVQSAYLMFEVGICLVQAYIFSLLLTLYAEDHTEA</sequence>
<dbReference type="PANTHER" id="PTHR11410:SF0">
    <property type="entry name" value="ATP SYNTHASE SUBUNIT A"/>
    <property type="match status" value="1"/>
</dbReference>
<feature type="transmembrane region" description="Helical" evidence="12">
    <location>
        <begin position="104"/>
        <end position="123"/>
    </location>
</feature>
<evidence type="ECO:0000313" key="13">
    <source>
        <dbReference type="EMBL" id="WZB40884.1"/>
    </source>
</evidence>
<dbReference type="PROSITE" id="PS00449">
    <property type="entry name" value="ATPASE_A"/>
    <property type="match status" value="1"/>
</dbReference>
<evidence type="ECO:0000256" key="8">
    <source>
        <dbReference type="ARBA" id="ARBA00023065"/>
    </source>
</evidence>
<keyword evidence="7 12" id="KW-1133">Transmembrane helix</keyword>
<organism evidence="13">
    <name type="scientific">Lumbriclymenella robusta</name>
    <dbReference type="NCBI Taxonomy" id="3138170"/>
    <lineage>
        <taxon>Eukaryota</taxon>
        <taxon>Metazoa</taxon>
        <taxon>Spiralia</taxon>
        <taxon>Lophotrochozoa</taxon>
        <taxon>Annelida</taxon>
        <taxon>Polychaeta</taxon>
        <taxon>Sedentaria</taxon>
        <taxon>Scolecida</taxon>
        <taxon>Maldanidae</taxon>
        <taxon>Lumbriclymenella</taxon>
    </lineage>
</organism>
<dbReference type="InterPro" id="IPR000568">
    <property type="entry name" value="ATP_synth_F0_asu"/>
</dbReference>
<feature type="transmembrane region" description="Helical" evidence="12">
    <location>
        <begin position="74"/>
        <end position="98"/>
    </location>
</feature>
<geneLocation type="mitochondrion" evidence="13"/>
<dbReference type="InterPro" id="IPR035908">
    <property type="entry name" value="F0_ATP_A_sf"/>
</dbReference>
<evidence type="ECO:0000256" key="2">
    <source>
        <dbReference type="ARBA" id="ARBA00006810"/>
    </source>
</evidence>
<evidence type="ECO:0000256" key="1">
    <source>
        <dbReference type="ARBA" id="ARBA00004141"/>
    </source>
</evidence>
<evidence type="ECO:0000256" key="12">
    <source>
        <dbReference type="SAM" id="Phobius"/>
    </source>
</evidence>
<reference evidence="13" key="1">
    <citation type="submission" date="2024-08" db="EMBL/GenBank/DDBJ databases">
        <authorList>
            <person name="Mo J."/>
            <person name="Ge M."/>
        </authorList>
    </citation>
    <scope>NUCLEOTIDE SEQUENCE</scope>
</reference>
<keyword evidence="6" id="KW-0375">Hydrogen ion transport</keyword>
<keyword evidence="10" id="KW-0066">ATP synthesis</keyword>
<protein>
    <recommendedName>
        <fullName evidence="11">ATP synthase subunit a</fullName>
    </recommendedName>
</protein>
<keyword evidence="9 12" id="KW-0472">Membrane</keyword>